<dbReference type="SUPFAM" id="SSF55811">
    <property type="entry name" value="Nudix"/>
    <property type="match status" value="1"/>
</dbReference>
<dbReference type="CDD" id="cd02883">
    <property type="entry name" value="NUDIX_Hydrolase"/>
    <property type="match status" value="1"/>
</dbReference>
<gene>
    <name evidence="2" type="ORF">GLAREA_10447</name>
</gene>
<evidence type="ECO:0000313" key="3">
    <source>
        <dbReference type="Proteomes" id="UP000016922"/>
    </source>
</evidence>
<dbReference type="AlphaFoldDB" id="S3E908"/>
<dbReference type="Pfam" id="PF00293">
    <property type="entry name" value="NUDIX"/>
    <property type="match status" value="1"/>
</dbReference>
<dbReference type="GeneID" id="19469494"/>
<sequence>MAEKEHRKKFWLFSRFSRNKTSVVAAATSTGAMGVSGAVSHSRNSAAMSRNMEQASIRLQEYLETQEENGKITMRYCKPVLTSATDDRPPDVISMSRWLAKSEKFLNSSYGDGSLLSEAAIPAAHRELIELTAVSSKLVYGNSASSLMLKKPERFQAVGPGENLAANIFFGTVKAMHVRLLGANLDNSGRLTPVVVVAIRGTASVRDWFVNFNHSSNNYTQAGDFLGETPEKGPYKVHAGYLESAIHESHDLQMPNFRLQKIISSEVAKRQQYGFTYHPSASLFATSLRTYLAEHSDTQYSYIAVGALVFDRAKSTKSKLLLLQRAADDSMPNRWEIPGGCCEETDETILHGVARELWEEAGLNATFIGPSLGSPYLFSSRSGNKICKFTFVVETEHAAERRPEVRTDPLEHQRFLWASEDEVRSKRAGSVELVFTTQRQEDTILAAFAQLARNGVDL</sequence>
<dbReference type="Proteomes" id="UP000016922">
    <property type="component" value="Unassembled WGS sequence"/>
</dbReference>
<dbReference type="InterPro" id="IPR029058">
    <property type="entry name" value="AB_hydrolase_fold"/>
</dbReference>
<proteinExistence type="predicted"/>
<dbReference type="PROSITE" id="PS51462">
    <property type="entry name" value="NUDIX"/>
    <property type="match status" value="1"/>
</dbReference>
<name>S3E908_GLAL2</name>
<dbReference type="Gene3D" id="3.90.79.10">
    <property type="entry name" value="Nucleoside Triphosphate Pyrophosphohydrolase"/>
    <property type="match status" value="1"/>
</dbReference>
<dbReference type="KEGG" id="glz:GLAREA_10447"/>
<organism evidence="2 3">
    <name type="scientific">Glarea lozoyensis (strain ATCC 20868 / MF5171)</name>
    <dbReference type="NCBI Taxonomy" id="1116229"/>
    <lineage>
        <taxon>Eukaryota</taxon>
        <taxon>Fungi</taxon>
        <taxon>Dikarya</taxon>
        <taxon>Ascomycota</taxon>
        <taxon>Pezizomycotina</taxon>
        <taxon>Leotiomycetes</taxon>
        <taxon>Helotiales</taxon>
        <taxon>Helotiaceae</taxon>
        <taxon>Glarea</taxon>
    </lineage>
</organism>
<dbReference type="EMBL" id="KE145356">
    <property type="protein sequence ID" value="EPE34753.1"/>
    <property type="molecule type" value="Genomic_DNA"/>
</dbReference>
<keyword evidence="3" id="KW-1185">Reference proteome</keyword>
<feature type="domain" description="Nudix hydrolase" evidence="1">
    <location>
        <begin position="300"/>
        <end position="441"/>
    </location>
</feature>
<evidence type="ECO:0000259" key="1">
    <source>
        <dbReference type="PROSITE" id="PS51462"/>
    </source>
</evidence>
<dbReference type="RefSeq" id="XP_008078688.1">
    <property type="nucleotide sequence ID" value="XM_008080497.1"/>
</dbReference>
<protein>
    <submittedName>
        <fullName evidence="2">Nudix</fullName>
    </submittedName>
</protein>
<reference evidence="2 3" key="1">
    <citation type="journal article" date="2013" name="BMC Genomics">
        <title>Genomics-driven discovery of the pneumocandin biosynthetic gene cluster in the fungus Glarea lozoyensis.</title>
        <authorList>
            <person name="Chen L."/>
            <person name="Yue Q."/>
            <person name="Zhang X."/>
            <person name="Xiang M."/>
            <person name="Wang C."/>
            <person name="Li S."/>
            <person name="Che Y."/>
            <person name="Ortiz-Lopez F.J."/>
            <person name="Bills G.F."/>
            <person name="Liu X."/>
            <person name="An Z."/>
        </authorList>
    </citation>
    <scope>NUCLEOTIDE SEQUENCE [LARGE SCALE GENOMIC DNA]</scope>
    <source>
        <strain evidence="3">ATCC 20868 / MF5171</strain>
    </source>
</reference>
<evidence type="ECO:0000313" key="2">
    <source>
        <dbReference type="EMBL" id="EPE34753.1"/>
    </source>
</evidence>
<dbReference type="OrthoDB" id="276276at2759"/>
<dbReference type="InterPro" id="IPR015797">
    <property type="entry name" value="NUDIX_hydrolase-like_dom_sf"/>
</dbReference>
<dbReference type="InterPro" id="IPR000086">
    <property type="entry name" value="NUDIX_hydrolase_dom"/>
</dbReference>
<dbReference type="PANTHER" id="PTHR43736">
    <property type="entry name" value="ADP-RIBOSE PYROPHOSPHATASE"/>
    <property type="match status" value="1"/>
</dbReference>
<dbReference type="eggNOG" id="ENOG502SNXN">
    <property type="taxonomic scope" value="Eukaryota"/>
</dbReference>
<dbReference type="HOGENOM" id="CLU_597229_0_0_1"/>
<dbReference type="Gene3D" id="3.40.50.1820">
    <property type="entry name" value="alpha/beta hydrolase"/>
    <property type="match status" value="1"/>
</dbReference>
<dbReference type="PANTHER" id="PTHR43736:SF1">
    <property type="entry name" value="DIHYDRONEOPTERIN TRIPHOSPHATE DIPHOSPHATASE"/>
    <property type="match status" value="1"/>
</dbReference>
<accession>S3E908</accession>